<organism evidence="1 2">
    <name type="scientific">Lacticaseibacillus pabuli</name>
    <dbReference type="NCBI Taxonomy" id="3025672"/>
    <lineage>
        <taxon>Bacteria</taxon>
        <taxon>Bacillati</taxon>
        <taxon>Bacillota</taxon>
        <taxon>Bacilli</taxon>
        <taxon>Lactobacillales</taxon>
        <taxon>Lactobacillaceae</taxon>
        <taxon>Lacticaseibacillus</taxon>
    </lineage>
</organism>
<accession>A0ABY7WRN1</accession>
<dbReference type="PRINTS" id="PR00119">
    <property type="entry name" value="CATATPASE"/>
</dbReference>
<gene>
    <name evidence="1" type="ORF">PQ472_00970</name>
</gene>
<dbReference type="NCBIfam" id="TIGR01484">
    <property type="entry name" value="HAD-SF-IIB"/>
    <property type="match status" value="1"/>
</dbReference>
<protein>
    <submittedName>
        <fullName evidence="1">Cof-type HAD-IIB family hydrolase</fullName>
    </submittedName>
</protein>
<dbReference type="PANTHER" id="PTHR10000">
    <property type="entry name" value="PHOSPHOSERINE PHOSPHATASE"/>
    <property type="match status" value="1"/>
</dbReference>
<dbReference type="Gene3D" id="3.30.1240.10">
    <property type="match status" value="1"/>
</dbReference>
<dbReference type="InterPro" id="IPR036412">
    <property type="entry name" value="HAD-like_sf"/>
</dbReference>
<dbReference type="EMBL" id="CP117884">
    <property type="protein sequence ID" value="WDF82844.1"/>
    <property type="molecule type" value="Genomic_DNA"/>
</dbReference>
<dbReference type="CDD" id="cd07516">
    <property type="entry name" value="HAD_Pase"/>
    <property type="match status" value="1"/>
</dbReference>
<reference evidence="1 2" key="1">
    <citation type="submission" date="2023-02" db="EMBL/GenBank/DDBJ databases">
        <title>Genome sequence of Lacticaseibacillus sp. KACC 23028.</title>
        <authorList>
            <person name="Kim S."/>
            <person name="Heo J."/>
            <person name="Kwon S.-W."/>
        </authorList>
    </citation>
    <scope>NUCLEOTIDE SEQUENCE [LARGE SCALE GENOMIC DNA]</scope>
    <source>
        <strain evidence="1 2">KACC 23028</strain>
    </source>
</reference>
<dbReference type="InterPro" id="IPR000150">
    <property type="entry name" value="Cof"/>
</dbReference>
<dbReference type="RefSeq" id="WP_274260577.1">
    <property type="nucleotide sequence ID" value="NZ_CP117884.1"/>
</dbReference>
<dbReference type="InterPro" id="IPR023214">
    <property type="entry name" value="HAD_sf"/>
</dbReference>
<dbReference type="SFLD" id="SFLDG01140">
    <property type="entry name" value="C2.B:_Phosphomannomutase_and_P"/>
    <property type="match status" value="1"/>
</dbReference>
<dbReference type="PROSITE" id="PS01229">
    <property type="entry name" value="COF_2"/>
    <property type="match status" value="1"/>
</dbReference>
<evidence type="ECO:0000313" key="2">
    <source>
        <dbReference type="Proteomes" id="UP001220377"/>
    </source>
</evidence>
<evidence type="ECO:0000313" key="1">
    <source>
        <dbReference type="EMBL" id="WDF82844.1"/>
    </source>
</evidence>
<dbReference type="GO" id="GO:0016787">
    <property type="term" value="F:hydrolase activity"/>
    <property type="evidence" value="ECO:0007669"/>
    <property type="project" value="UniProtKB-KW"/>
</dbReference>
<keyword evidence="2" id="KW-1185">Reference proteome</keyword>
<proteinExistence type="predicted"/>
<keyword evidence="1" id="KW-0378">Hydrolase</keyword>
<dbReference type="Gene3D" id="3.40.50.1000">
    <property type="entry name" value="HAD superfamily/HAD-like"/>
    <property type="match status" value="1"/>
</dbReference>
<dbReference type="PANTHER" id="PTHR10000:SF8">
    <property type="entry name" value="HAD SUPERFAMILY HYDROLASE-LIKE, TYPE 3"/>
    <property type="match status" value="1"/>
</dbReference>
<sequence length="273" mass="29925">MLKKQLVLSDIDGTLIDSQQKLQPEVITAIRDYSKAGGHFVLASARPALGMTDLARELQIELPLVTLNGALIVQSEPETPTDFKILLEQPLPAGAALRVYNLIHDLNLEVSINVHAGTHWYVDQPDYWSNQEAEIVNFWPESTNLYNLLTGGATVHKILCMGDPNEIDKLDALLREEDGLDLSASRSKLTYLELTARGVAKSSALEHLADLWHIPMADTMAIGDGENDLPMMFAAGLGVAMGNALPMVRESIKTRVDDNDHAGVAMALRQYAM</sequence>
<dbReference type="NCBIfam" id="TIGR00099">
    <property type="entry name" value="Cof-subfamily"/>
    <property type="match status" value="1"/>
</dbReference>
<dbReference type="Pfam" id="PF08282">
    <property type="entry name" value="Hydrolase_3"/>
    <property type="match status" value="1"/>
</dbReference>
<name>A0ABY7WRN1_9LACO</name>
<dbReference type="SUPFAM" id="SSF56784">
    <property type="entry name" value="HAD-like"/>
    <property type="match status" value="1"/>
</dbReference>
<dbReference type="InterPro" id="IPR006379">
    <property type="entry name" value="HAD-SF_hydro_IIB"/>
</dbReference>
<dbReference type="Proteomes" id="UP001220377">
    <property type="component" value="Chromosome"/>
</dbReference>
<dbReference type="SFLD" id="SFLDS00003">
    <property type="entry name" value="Haloacid_Dehalogenase"/>
    <property type="match status" value="1"/>
</dbReference>